<dbReference type="AlphaFoldDB" id="A0A7J8USN0"/>
<proteinExistence type="predicted"/>
<dbReference type="Proteomes" id="UP000593573">
    <property type="component" value="Unassembled WGS sequence"/>
</dbReference>
<evidence type="ECO:0000313" key="1">
    <source>
        <dbReference type="EMBL" id="MBA0653244.1"/>
    </source>
</evidence>
<keyword evidence="2" id="KW-1185">Reference proteome</keyword>
<accession>A0A7J8USN0</accession>
<reference evidence="1 2" key="1">
    <citation type="journal article" date="2019" name="Genome Biol. Evol.">
        <title>Insights into the evolution of the New World diploid cottons (Gossypium, subgenus Houzingenia) based on genome sequencing.</title>
        <authorList>
            <person name="Grover C.E."/>
            <person name="Arick M.A. 2nd"/>
            <person name="Thrash A."/>
            <person name="Conover J.L."/>
            <person name="Sanders W.S."/>
            <person name="Peterson D.G."/>
            <person name="Frelichowski J.E."/>
            <person name="Scheffler J.A."/>
            <person name="Scheffler B.E."/>
            <person name="Wendel J.F."/>
        </authorList>
    </citation>
    <scope>NUCLEOTIDE SEQUENCE [LARGE SCALE GENOMIC DNA]</scope>
    <source>
        <strain evidence="1">57</strain>
        <tissue evidence="1">Leaf</tissue>
    </source>
</reference>
<gene>
    <name evidence="1" type="ORF">Goklo_020441</name>
</gene>
<comment type="caution">
    <text evidence="1">The sequence shown here is derived from an EMBL/GenBank/DDBJ whole genome shotgun (WGS) entry which is preliminary data.</text>
</comment>
<name>A0A7J8USN0_9ROSI</name>
<protein>
    <submittedName>
        <fullName evidence="1">Uncharacterized protein</fullName>
    </submittedName>
</protein>
<dbReference type="EMBL" id="JABFAB010000007">
    <property type="protein sequence ID" value="MBA0653244.1"/>
    <property type="molecule type" value="Genomic_DNA"/>
</dbReference>
<organism evidence="1 2">
    <name type="scientific">Gossypium klotzschianum</name>
    <dbReference type="NCBI Taxonomy" id="34286"/>
    <lineage>
        <taxon>Eukaryota</taxon>
        <taxon>Viridiplantae</taxon>
        <taxon>Streptophyta</taxon>
        <taxon>Embryophyta</taxon>
        <taxon>Tracheophyta</taxon>
        <taxon>Spermatophyta</taxon>
        <taxon>Magnoliopsida</taxon>
        <taxon>eudicotyledons</taxon>
        <taxon>Gunneridae</taxon>
        <taxon>Pentapetalae</taxon>
        <taxon>rosids</taxon>
        <taxon>malvids</taxon>
        <taxon>Malvales</taxon>
        <taxon>Malvaceae</taxon>
        <taxon>Malvoideae</taxon>
        <taxon>Gossypium</taxon>
    </lineage>
</organism>
<sequence length="57" mass="6390">MPQLTAPTPQPLQIMSGAYPSPYMYPNSYMFLFPSPMLGRIARCTVWELISLSIPIA</sequence>
<evidence type="ECO:0000313" key="2">
    <source>
        <dbReference type="Proteomes" id="UP000593573"/>
    </source>
</evidence>